<dbReference type="EMBL" id="LXQA010185886">
    <property type="protein sequence ID" value="MCI31266.1"/>
    <property type="molecule type" value="Genomic_DNA"/>
</dbReference>
<feature type="non-terminal residue" evidence="2">
    <location>
        <position position="1"/>
    </location>
</feature>
<keyword evidence="1" id="KW-0732">Signal</keyword>
<accession>A0A392R5Y5</accession>
<evidence type="ECO:0000313" key="3">
    <source>
        <dbReference type="Proteomes" id="UP000265520"/>
    </source>
</evidence>
<evidence type="ECO:0000313" key="2">
    <source>
        <dbReference type="EMBL" id="MCI31266.1"/>
    </source>
</evidence>
<dbReference type="Proteomes" id="UP000265520">
    <property type="component" value="Unassembled WGS sequence"/>
</dbReference>
<dbReference type="AlphaFoldDB" id="A0A392R5Y5"/>
<protein>
    <submittedName>
        <fullName evidence="2">Uncharacterized protein</fullName>
    </submittedName>
</protein>
<name>A0A392R5Y5_9FABA</name>
<comment type="caution">
    <text evidence="2">The sequence shown here is derived from an EMBL/GenBank/DDBJ whole genome shotgun (WGS) entry which is preliminary data.</text>
</comment>
<feature type="chain" id="PRO_5017386819" evidence="1">
    <location>
        <begin position="19"/>
        <end position="33"/>
    </location>
</feature>
<keyword evidence="3" id="KW-1185">Reference proteome</keyword>
<sequence>EWVTTLLRVLANLARMSALVFWSLGTEDSELQI</sequence>
<organism evidence="2 3">
    <name type="scientific">Trifolium medium</name>
    <dbReference type="NCBI Taxonomy" id="97028"/>
    <lineage>
        <taxon>Eukaryota</taxon>
        <taxon>Viridiplantae</taxon>
        <taxon>Streptophyta</taxon>
        <taxon>Embryophyta</taxon>
        <taxon>Tracheophyta</taxon>
        <taxon>Spermatophyta</taxon>
        <taxon>Magnoliopsida</taxon>
        <taxon>eudicotyledons</taxon>
        <taxon>Gunneridae</taxon>
        <taxon>Pentapetalae</taxon>
        <taxon>rosids</taxon>
        <taxon>fabids</taxon>
        <taxon>Fabales</taxon>
        <taxon>Fabaceae</taxon>
        <taxon>Papilionoideae</taxon>
        <taxon>50 kb inversion clade</taxon>
        <taxon>NPAAA clade</taxon>
        <taxon>Hologalegina</taxon>
        <taxon>IRL clade</taxon>
        <taxon>Trifolieae</taxon>
        <taxon>Trifolium</taxon>
    </lineage>
</organism>
<reference evidence="2 3" key="1">
    <citation type="journal article" date="2018" name="Front. Plant Sci.">
        <title>Red Clover (Trifolium pratense) and Zigzag Clover (T. medium) - A Picture of Genomic Similarities and Differences.</title>
        <authorList>
            <person name="Dluhosova J."/>
            <person name="Istvanek J."/>
            <person name="Nedelnik J."/>
            <person name="Repkova J."/>
        </authorList>
    </citation>
    <scope>NUCLEOTIDE SEQUENCE [LARGE SCALE GENOMIC DNA]</scope>
    <source>
        <strain evidence="3">cv. 10/8</strain>
        <tissue evidence="2">Leaf</tissue>
    </source>
</reference>
<feature type="signal peptide" evidence="1">
    <location>
        <begin position="1"/>
        <end position="18"/>
    </location>
</feature>
<proteinExistence type="predicted"/>
<evidence type="ECO:0000256" key="1">
    <source>
        <dbReference type="SAM" id="SignalP"/>
    </source>
</evidence>